<evidence type="ECO:0000256" key="1">
    <source>
        <dbReference type="SAM" id="MobiDB-lite"/>
    </source>
</evidence>
<feature type="compositionally biased region" description="Gly residues" evidence="1">
    <location>
        <begin position="43"/>
        <end position="52"/>
    </location>
</feature>
<dbReference type="SUPFAM" id="SSF53335">
    <property type="entry name" value="S-adenosyl-L-methionine-dependent methyltransferases"/>
    <property type="match status" value="1"/>
</dbReference>
<dbReference type="EC" id="2.1.1.79" evidence="2"/>
<dbReference type="AlphaFoldDB" id="A0A7W8Q4R0"/>
<evidence type="ECO:0000313" key="3">
    <source>
        <dbReference type="Proteomes" id="UP000592780"/>
    </source>
</evidence>
<accession>A0A7W8Q4R0</accession>
<dbReference type="GO" id="GO:0008825">
    <property type="term" value="F:cyclopropane-fatty-acyl-phospholipid synthase activity"/>
    <property type="evidence" value="ECO:0007669"/>
    <property type="project" value="UniProtKB-EC"/>
</dbReference>
<dbReference type="Gene3D" id="3.40.50.150">
    <property type="entry name" value="Vaccinia Virus protein VP39"/>
    <property type="match status" value="1"/>
</dbReference>
<keyword evidence="3" id="KW-1185">Reference proteome</keyword>
<protein>
    <submittedName>
        <fullName evidence="2">Cyclopropane-fatty-acyl-phospholipid synthase</fullName>
        <ecNumber evidence="2">2.1.1.79</ecNumber>
    </submittedName>
</protein>
<keyword evidence="2" id="KW-0808">Transferase</keyword>
<dbReference type="Pfam" id="PF02353">
    <property type="entry name" value="CMAS"/>
    <property type="match status" value="1"/>
</dbReference>
<name>A0A7W8Q4R0_PARAM</name>
<dbReference type="EMBL" id="JACHDD010000003">
    <property type="protein sequence ID" value="MBB5423676.1"/>
    <property type="molecule type" value="Genomic_DNA"/>
</dbReference>
<proteinExistence type="predicted"/>
<evidence type="ECO:0000313" key="2">
    <source>
        <dbReference type="EMBL" id="MBB5423676.1"/>
    </source>
</evidence>
<comment type="caution">
    <text evidence="2">The sequence shown here is derived from an EMBL/GenBank/DDBJ whole genome shotgun (WGS) entry which is preliminary data.</text>
</comment>
<gene>
    <name evidence="2" type="ORF">HDG40_001820</name>
</gene>
<dbReference type="InterPro" id="IPR029063">
    <property type="entry name" value="SAM-dependent_MTases_sf"/>
</dbReference>
<feature type="region of interest" description="Disordered" evidence="1">
    <location>
        <begin position="33"/>
        <end position="52"/>
    </location>
</feature>
<keyword evidence="2" id="KW-0489">Methyltransferase</keyword>
<sequence length="52" mass="5610">MFEHVGRQNLAEYFAHVEGLLAEDGVLMNHGITSTNAESGETPYGGGVFIDK</sequence>
<reference evidence="2 3" key="1">
    <citation type="submission" date="2020-08" db="EMBL/GenBank/DDBJ databases">
        <title>Genomic Encyclopedia of Type Strains, Phase IV (KMG-V): Genome sequencing to study the core and pangenomes of soil and plant-associated prokaryotes.</title>
        <authorList>
            <person name="Whitman W."/>
        </authorList>
    </citation>
    <scope>NUCLEOTIDE SEQUENCE [LARGE SCALE GENOMIC DNA]</scope>
    <source>
        <strain evidence="2 3">JPY158</strain>
    </source>
</reference>
<dbReference type="GO" id="GO:0032259">
    <property type="term" value="P:methylation"/>
    <property type="evidence" value="ECO:0007669"/>
    <property type="project" value="UniProtKB-KW"/>
</dbReference>
<dbReference type="Proteomes" id="UP000592780">
    <property type="component" value="Unassembled WGS sequence"/>
</dbReference>
<organism evidence="2 3">
    <name type="scientific">Paraburkholderia atlantica</name>
    <dbReference type="NCBI Taxonomy" id="2654982"/>
    <lineage>
        <taxon>Bacteria</taxon>
        <taxon>Pseudomonadati</taxon>
        <taxon>Pseudomonadota</taxon>
        <taxon>Betaproteobacteria</taxon>
        <taxon>Burkholderiales</taxon>
        <taxon>Burkholderiaceae</taxon>
        <taxon>Paraburkholderia</taxon>
    </lineage>
</organism>